<organism evidence="1">
    <name type="scientific">marine sediment metagenome</name>
    <dbReference type="NCBI Taxonomy" id="412755"/>
    <lineage>
        <taxon>unclassified sequences</taxon>
        <taxon>metagenomes</taxon>
        <taxon>ecological metagenomes</taxon>
    </lineage>
</organism>
<protein>
    <submittedName>
        <fullName evidence="1">Uncharacterized protein</fullName>
    </submittedName>
</protein>
<sequence length="349" mass="39203">MSVIEYSSSIKTDKARLAAVYSILEQFRLERNSQGERALVDWNKNGGKYRTYSKIVREKMLPLQVEQDRLKEAIKAAYYSEKEWDALTLDEKDAFTDLRHGDRSQLKKLKIKAVSYLLDEIKAIDLDTLEIGEAPPDPTENFETYEEQDDSTWLTVTVPKIAGASVGRNDDAYVYKDFTASHFNAIDTLSEIQIQTGSLSGCLGGGPGFTNTVNDMTGLASTDMNVFLRMTFKIYLIRGSYSANDSTGELAADTTYYLRTQRTAASDTFTVEIYPTSSDRTNETNIVDTLTLSNFGTATRYQYCFGFNNYNDNAGGQTLNGFVQNVDLQEVAVGIPVQSFMHMLKLRRN</sequence>
<comment type="caution">
    <text evidence="1">The sequence shown here is derived from an EMBL/GenBank/DDBJ whole genome shotgun (WGS) entry which is preliminary data.</text>
</comment>
<proteinExistence type="predicted"/>
<accession>A0A0F9DCQ0</accession>
<gene>
    <name evidence="1" type="ORF">LCGC14_2215540</name>
</gene>
<evidence type="ECO:0000313" key="1">
    <source>
        <dbReference type="EMBL" id="KKL59419.1"/>
    </source>
</evidence>
<dbReference type="AlphaFoldDB" id="A0A0F9DCQ0"/>
<dbReference type="EMBL" id="LAZR01029496">
    <property type="protein sequence ID" value="KKL59419.1"/>
    <property type="molecule type" value="Genomic_DNA"/>
</dbReference>
<reference evidence="1" key="1">
    <citation type="journal article" date="2015" name="Nature">
        <title>Complex archaea that bridge the gap between prokaryotes and eukaryotes.</title>
        <authorList>
            <person name="Spang A."/>
            <person name="Saw J.H."/>
            <person name="Jorgensen S.L."/>
            <person name="Zaremba-Niedzwiedzka K."/>
            <person name="Martijn J."/>
            <person name="Lind A.E."/>
            <person name="van Eijk R."/>
            <person name="Schleper C."/>
            <person name="Guy L."/>
            <person name="Ettema T.J."/>
        </authorList>
    </citation>
    <scope>NUCLEOTIDE SEQUENCE</scope>
</reference>
<name>A0A0F9DCQ0_9ZZZZ</name>